<proteinExistence type="inferred from homology"/>
<keyword evidence="5 15" id="KW-0288">FMN</keyword>
<name>A0A3D1JE21_9CHLR</name>
<comment type="function">
    <text evidence="1">Catalyzes the phosphorylation of riboflavin to FMN followed by the adenylation of FMN to FAD.</text>
</comment>
<dbReference type="GO" id="GO:0009231">
    <property type="term" value="P:riboflavin biosynthetic process"/>
    <property type="evidence" value="ECO:0007669"/>
    <property type="project" value="InterPro"/>
</dbReference>
<organism evidence="17 18">
    <name type="scientific">Anaerolinea thermolimosa</name>
    <dbReference type="NCBI Taxonomy" id="229919"/>
    <lineage>
        <taxon>Bacteria</taxon>
        <taxon>Bacillati</taxon>
        <taxon>Chloroflexota</taxon>
        <taxon>Anaerolineae</taxon>
        <taxon>Anaerolineales</taxon>
        <taxon>Anaerolineaceae</taxon>
        <taxon>Anaerolinea</taxon>
    </lineage>
</organism>
<dbReference type="GO" id="GO:0003919">
    <property type="term" value="F:FMN adenylyltransferase activity"/>
    <property type="evidence" value="ECO:0007669"/>
    <property type="project" value="UniProtKB-UniRule"/>
</dbReference>
<dbReference type="FunFam" id="3.40.50.620:FF:000021">
    <property type="entry name" value="Riboflavin biosynthesis protein"/>
    <property type="match status" value="1"/>
</dbReference>
<dbReference type="UniPathway" id="UPA00276">
    <property type="reaction ID" value="UER00406"/>
</dbReference>
<gene>
    <name evidence="17" type="ORF">DEQ80_02820</name>
</gene>
<evidence type="ECO:0000256" key="13">
    <source>
        <dbReference type="ARBA" id="ARBA00047880"/>
    </source>
</evidence>
<dbReference type="PANTHER" id="PTHR22749:SF6">
    <property type="entry name" value="RIBOFLAVIN KINASE"/>
    <property type="match status" value="1"/>
</dbReference>
<evidence type="ECO:0000256" key="4">
    <source>
        <dbReference type="ARBA" id="ARBA00022630"/>
    </source>
</evidence>
<comment type="pathway">
    <text evidence="3 15">Cofactor biosynthesis; FMN biosynthesis; FMN from riboflavin (ATP route): step 1/1.</text>
</comment>
<dbReference type="InterPro" id="IPR023468">
    <property type="entry name" value="Riboflavin_kinase"/>
</dbReference>
<evidence type="ECO:0000256" key="3">
    <source>
        <dbReference type="ARBA" id="ARBA00005201"/>
    </source>
</evidence>
<dbReference type="AlphaFoldDB" id="A0A3D1JE21"/>
<dbReference type="InterPro" id="IPR002606">
    <property type="entry name" value="Riboflavin_kinase_bac"/>
</dbReference>
<comment type="pathway">
    <text evidence="2 15">Cofactor biosynthesis; FAD biosynthesis; FAD from FMN: step 1/1.</text>
</comment>
<evidence type="ECO:0000256" key="9">
    <source>
        <dbReference type="ARBA" id="ARBA00022777"/>
    </source>
</evidence>
<comment type="catalytic activity">
    <reaction evidence="13 15">
        <text>riboflavin + ATP = FMN + ADP + H(+)</text>
        <dbReference type="Rhea" id="RHEA:14357"/>
        <dbReference type="ChEBI" id="CHEBI:15378"/>
        <dbReference type="ChEBI" id="CHEBI:30616"/>
        <dbReference type="ChEBI" id="CHEBI:57986"/>
        <dbReference type="ChEBI" id="CHEBI:58210"/>
        <dbReference type="ChEBI" id="CHEBI:456216"/>
        <dbReference type="EC" id="2.7.1.26"/>
    </reaction>
</comment>
<feature type="domain" description="Riboflavin kinase" evidence="16">
    <location>
        <begin position="180"/>
        <end position="306"/>
    </location>
</feature>
<dbReference type="InterPro" id="IPR023465">
    <property type="entry name" value="Riboflavin_kinase_dom_sf"/>
</dbReference>
<dbReference type="SMART" id="SM00904">
    <property type="entry name" value="Flavokinase"/>
    <property type="match status" value="1"/>
</dbReference>
<evidence type="ECO:0000256" key="14">
    <source>
        <dbReference type="ARBA" id="ARBA00049494"/>
    </source>
</evidence>
<reference evidence="17 18" key="1">
    <citation type="journal article" date="2018" name="Nat. Biotechnol.">
        <title>A standardized bacterial taxonomy based on genome phylogeny substantially revises the tree of life.</title>
        <authorList>
            <person name="Parks D.H."/>
            <person name="Chuvochina M."/>
            <person name="Waite D.W."/>
            <person name="Rinke C."/>
            <person name="Skarshewski A."/>
            <person name="Chaumeil P.A."/>
            <person name="Hugenholtz P."/>
        </authorList>
    </citation>
    <scope>NUCLEOTIDE SEQUENCE [LARGE SCALE GENOMIC DNA]</scope>
    <source>
        <strain evidence="17">UBA8781</strain>
    </source>
</reference>
<dbReference type="NCBIfam" id="NF004162">
    <property type="entry name" value="PRK05627.1-5"/>
    <property type="match status" value="1"/>
</dbReference>
<dbReference type="Gene3D" id="2.40.30.30">
    <property type="entry name" value="Riboflavin kinase-like"/>
    <property type="match status" value="1"/>
</dbReference>
<dbReference type="Pfam" id="PF06574">
    <property type="entry name" value="FAD_syn"/>
    <property type="match status" value="1"/>
</dbReference>
<keyword evidence="9 15" id="KW-0418">Kinase</keyword>
<keyword evidence="12" id="KW-0511">Multifunctional enzyme</keyword>
<evidence type="ECO:0000256" key="15">
    <source>
        <dbReference type="PIRNR" id="PIRNR004491"/>
    </source>
</evidence>
<keyword evidence="8 15" id="KW-0547">Nucleotide-binding</keyword>
<keyword evidence="4 15" id="KW-0285">Flavoprotein</keyword>
<dbReference type="FunFam" id="2.40.30.30:FF:000003">
    <property type="entry name" value="Riboflavin biosynthesis protein"/>
    <property type="match status" value="1"/>
</dbReference>
<keyword evidence="11 15" id="KW-0067">ATP-binding</keyword>
<evidence type="ECO:0000256" key="1">
    <source>
        <dbReference type="ARBA" id="ARBA00002121"/>
    </source>
</evidence>
<dbReference type="SUPFAM" id="SSF52374">
    <property type="entry name" value="Nucleotidylyl transferase"/>
    <property type="match status" value="1"/>
</dbReference>
<dbReference type="InterPro" id="IPR015865">
    <property type="entry name" value="Riboflavin_kinase_bac/euk"/>
</dbReference>
<sequence>MRHFHQLQEVELSESLVAVGTFDGVHIGHRVMLEQMSREAHARGLLAVVVTFFPHPVVVLRGLEGPHYLTLPDERARYLGEAGIDVVVTLKFTREMAAWSARHFVQLLRAHLGMSELWAGPDFALGHNREGDLPTLTSLGEELGYRVRVVSPFHHRGVVVSSSRVRALLAEGEVTEAAAMLGRPYSVSGPVVHGDSRGHTLGFPTANIDFWPQKIVPANGVYACRVWLQGQRYDAVTNLGVRPTFGTLPPLPRMEAYLLDFQQEIYGQTLEVAFIRRLRGEQRFESVEALTAQIQRDIQATREVLQYEP</sequence>
<dbReference type="Gene3D" id="3.40.50.620">
    <property type="entry name" value="HUPs"/>
    <property type="match status" value="1"/>
</dbReference>
<evidence type="ECO:0000256" key="8">
    <source>
        <dbReference type="ARBA" id="ARBA00022741"/>
    </source>
</evidence>
<evidence type="ECO:0000313" key="17">
    <source>
        <dbReference type="EMBL" id="HCE16772.1"/>
    </source>
</evidence>
<dbReference type="GO" id="GO:0006747">
    <property type="term" value="P:FAD biosynthetic process"/>
    <property type="evidence" value="ECO:0007669"/>
    <property type="project" value="UniProtKB-UniRule"/>
</dbReference>
<dbReference type="PANTHER" id="PTHR22749">
    <property type="entry name" value="RIBOFLAVIN KINASE/FMN ADENYLYLTRANSFERASE"/>
    <property type="match status" value="1"/>
</dbReference>
<comment type="catalytic activity">
    <reaction evidence="14 15">
        <text>FMN + ATP + H(+) = FAD + diphosphate</text>
        <dbReference type="Rhea" id="RHEA:17237"/>
        <dbReference type="ChEBI" id="CHEBI:15378"/>
        <dbReference type="ChEBI" id="CHEBI:30616"/>
        <dbReference type="ChEBI" id="CHEBI:33019"/>
        <dbReference type="ChEBI" id="CHEBI:57692"/>
        <dbReference type="ChEBI" id="CHEBI:58210"/>
        <dbReference type="EC" id="2.7.7.2"/>
    </reaction>
</comment>
<dbReference type="GO" id="GO:0005524">
    <property type="term" value="F:ATP binding"/>
    <property type="evidence" value="ECO:0007669"/>
    <property type="project" value="UniProtKB-UniRule"/>
</dbReference>
<dbReference type="UniPathway" id="UPA00277">
    <property type="reaction ID" value="UER00407"/>
</dbReference>
<dbReference type="SUPFAM" id="SSF82114">
    <property type="entry name" value="Riboflavin kinase-like"/>
    <property type="match status" value="1"/>
</dbReference>
<dbReference type="GO" id="GO:0009398">
    <property type="term" value="P:FMN biosynthetic process"/>
    <property type="evidence" value="ECO:0007669"/>
    <property type="project" value="UniProtKB-UniRule"/>
</dbReference>
<dbReference type="InterPro" id="IPR014729">
    <property type="entry name" value="Rossmann-like_a/b/a_fold"/>
</dbReference>
<protein>
    <recommendedName>
        <fullName evidence="15">Riboflavin biosynthesis protein</fullName>
    </recommendedName>
    <domain>
        <recommendedName>
            <fullName evidence="15">Riboflavin kinase</fullName>
            <ecNumber evidence="15">2.7.1.26</ecNumber>
        </recommendedName>
        <alternativeName>
            <fullName evidence="15">Flavokinase</fullName>
        </alternativeName>
    </domain>
    <domain>
        <recommendedName>
            <fullName evidence="15">FMN adenylyltransferase</fullName>
            <ecNumber evidence="15">2.7.7.2</ecNumber>
        </recommendedName>
        <alternativeName>
            <fullName evidence="15">FAD pyrophosphorylase</fullName>
        </alternativeName>
        <alternativeName>
            <fullName evidence="15">FAD synthase</fullName>
        </alternativeName>
    </domain>
</protein>
<dbReference type="Pfam" id="PF01687">
    <property type="entry name" value="Flavokinase"/>
    <property type="match status" value="1"/>
</dbReference>
<dbReference type="EC" id="2.7.7.2" evidence="15"/>
<evidence type="ECO:0000259" key="16">
    <source>
        <dbReference type="SMART" id="SM00904"/>
    </source>
</evidence>
<evidence type="ECO:0000256" key="5">
    <source>
        <dbReference type="ARBA" id="ARBA00022643"/>
    </source>
</evidence>
<evidence type="ECO:0000256" key="6">
    <source>
        <dbReference type="ARBA" id="ARBA00022679"/>
    </source>
</evidence>
<comment type="caution">
    <text evidence="17">The sequence shown here is derived from an EMBL/GenBank/DDBJ whole genome shotgun (WGS) entry which is preliminary data.</text>
</comment>
<dbReference type="STRING" id="229919.GCA_001050195_02802"/>
<comment type="similarity">
    <text evidence="15">Belongs to the ribF family.</text>
</comment>
<keyword evidence="6 15" id="KW-0808">Transferase</keyword>
<dbReference type="CDD" id="cd02064">
    <property type="entry name" value="FAD_synthetase_N"/>
    <property type="match status" value="1"/>
</dbReference>
<evidence type="ECO:0000256" key="7">
    <source>
        <dbReference type="ARBA" id="ARBA00022695"/>
    </source>
</evidence>
<accession>A0A3D1JE21</accession>
<dbReference type="EC" id="2.7.1.26" evidence="15"/>
<dbReference type="EMBL" id="DPBP01000011">
    <property type="protein sequence ID" value="HCE16772.1"/>
    <property type="molecule type" value="Genomic_DNA"/>
</dbReference>
<keyword evidence="7 15" id="KW-0548">Nucleotidyltransferase</keyword>
<dbReference type="Proteomes" id="UP000264141">
    <property type="component" value="Unassembled WGS sequence"/>
</dbReference>
<dbReference type="NCBIfam" id="TIGR00083">
    <property type="entry name" value="ribF"/>
    <property type="match status" value="1"/>
</dbReference>
<evidence type="ECO:0000256" key="11">
    <source>
        <dbReference type="ARBA" id="ARBA00022840"/>
    </source>
</evidence>
<dbReference type="PIRSF" id="PIRSF004491">
    <property type="entry name" value="FAD_Synth"/>
    <property type="match status" value="1"/>
</dbReference>
<evidence type="ECO:0000256" key="10">
    <source>
        <dbReference type="ARBA" id="ARBA00022827"/>
    </source>
</evidence>
<evidence type="ECO:0000256" key="2">
    <source>
        <dbReference type="ARBA" id="ARBA00004726"/>
    </source>
</evidence>
<keyword evidence="10 15" id="KW-0274">FAD</keyword>
<dbReference type="NCBIfam" id="NF004160">
    <property type="entry name" value="PRK05627.1-3"/>
    <property type="match status" value="1"/>
</dbReference>
<dbReference type="InterPro" id="IPR015864">
    <property type="entry name" value="FAD_synthase"/>
</dbReference>
<evidence type="ECO:0000313" key="18">
    <source>
        <dbReference type="Proteomes" id="UP000264141"/>
    </source>
</evidence>
<evidence type="ECO:0000256" key="12">
    <source>
        <dbReference type="ARBA" id="ARBA00023268"/>
    </source>
</evidence>
<dbReference type="GO" id="GO:0008531">
    <property type="term" value="F:riboflavin kinase activity"/>
    <property type="evidence" value="ECO:0007669"/>
    <property type="project" value="UniProtKB-UniRule"/>
</dbReference>